<dbReference type="InterPro" id="IPR039425">
    <property type="entry name" value="RNA_pol_sigma-70-like"/>
</dbReference>
<dbReference type="PANTHER" id="PTHR43133">
    <property type="entry name" value="RNA POLYMERASE ECF-TYPE SIGMA FACTO"/>
    <property type="match status" value="1"/>
</dbReference>
<dbReference type="InterPro" id="IPR013325">
    <property type="entry name" value="RNA_pol_sigma_r2"/>
</dbReference>
<keyword evidence="3" id="KW-0731">Sigma factor</keyword>
<dbReference type="RefSeq" id="WP_382351180.1">
    <property type="nucleotide sequence ID" value="NZ_JBHSMC010000014.1"/>
</dbReference>
<evidence type="ECO:0000313" key="7">
    <source>
        <dbReference type="EMBL" id="MFC5465187.1"/>
    </source>
</evidence>
<proteinExistence type="inferred from homology"/>
<evidence type="ECO:0000259" key="6">
    <source>
        <dbReference type="Pfam" id="PF08281"/>
    </source>
</evidence>
<dbReference type="InterPro" id="IPR014284">
    <property type="entry name" value="RNA_pol_sigma-70_dom"/>
</dbReference>
<comment type="caution">
    <text evidence="7">The sequence shown here is derived from an EMBL/GenBank/DDBJ whole genome shotgun (WGS) entry which is preliminary data.</text>
</comment>
<comment type="similarity">
    <text evidence="1">Belongs to the sigma-70 factor family. ECF subfamily.</text>
</comment>
<feature type="domain" description="RNA polymerase sigma factor 70 region 4 type 2" evidence="6">
    <location>
        <begin position="116"/>
        <end position="167"/>
    </location>
</feature>
<dbReference type="PANTHER" id="PTHR43133:SF51">
    <property type="entry name" value="RNA POLYMERASE SIGMA FACTOR"/>
    <property type="match status" value="1"/>
</dbReference>
<sequence>MGVSRLVKKAKKGNKEALLKLIMDQKDDYYRLAYTYMGNEHDAMDAMEDMIVRLYENIHQLRGDNAFYSWSKTILVNSCKLLLKQRKKVVFVEDWDVQIKDEHVHEPSIISDQQLDIQQLLTTINEHQAEAIKLKYFHDLDYQSISEITNTPVGTVKSRIFEGLRKLRSRYGGDIDG</sequence>
<reference evidence="8" key="1">
    <citation type="journal article" date="2019" name="Int. J. Syst. Evol. Microbiol.">
        <title>The Global Catalogue of Microorganisms (GCM) 10K type strain sequencing project: providing services to taxonomists for standard genome sequencing and annotation.</title>
        <authorList>
            <consortium name="The Broad Institute Genomics Platform"/>
            <consortium name="The Broad Institute Genome Sequencing Center for Infectious Disease"/>
            <person name="Wu L."/>
            <person name="Ma J."/>
        </authorList>
    </citation>
    <scope>NUCLEOTIDE SEQUENCE [LARGE SCALE GENOMIC DNA]</scope>
    <source>
        <strain evidence="8">CGMCC 1.12237</strain>
    </source>
</reference>
<evidence type="ECO:0000256" key="4">
    <source>
        <dbReference type="ARBA" id="ARBA00023163"/>
    </source>
</evidence>
<dbReference type="EMBL" id="JBHSMC010000014">
    <property type="protein sequence ID" value="MFC5465187.1"/>
    <property type="molecule type" value="Genomic_DNA"/>
</dbReference>
<dbReference type="Proteomes" id="UP001596147">
    <property type="component" value="Unassembled WGS sequence"/>
</dbReference>
<dbReference type="Pfam" id="PF04542">
    <property type="entry name" value="Sigma70_r2"/>
    <property type="match status" value="1"/>
</dbReference>
<keyword evidence="4" id="KW-0804">Transcription</keyword>
<dbReference type="Gene3D" id="1.10.1740.10">
    <property type="match status" value="1"/>
</dbReference>
<accession>A0ABW0LJV6</accession>
<dbReference type="InterPro" id="IPR013249">
    <property type="entry name" value="RNA_pol_sigma70_r4_t2"/>
</dbReference>
<dbReference type="SUPFAM" id="SSF88659">
    <property type="entry name" value="Sigma3 and sigma4 domains of RNA polymerase sigma factors"/>
    <property type="match status" value="1"/>
</dbReference>
<protein>
    <submittedName>
        <fullName evidence="7">Sigma-70 family RNA polymerase sigma factor</fullName>
    </submittedName>
</protein>
<dbReference type="CDD" id="cd06171">
    <property type="entry name" value="Sigma70_r4"/>
    <property type="match status" value="1"/>
</dbReference>
<dbReference type="InterPro" id="IPR007627">
    <property type="entry name" value="RNA_pol_sigma70_r2"/>
</dbReference>
<dbReference type="Pfam" id="PF08281">
    <property type="entry name" value="Sigma70_r4_2"/>
    <property type="match status" value="1"/>
</dbReference>
<evidence type="ECO:0000259" key="5">
    <source>
        <dbReference type="Pfam" id="PF04542"/>
    </source>
</evidence>
<evidence type="ECO:0000313" key="8">
    <source>
        <dbReference type="Proteomes" id="UP001596147"/>
    </source>
</evidence>
<dbReference type="NCBIfam" id="TIGR02937">
    <property type="entry name" value="sigma70-ECF"/>
    <property type="match status" value="1"/>
</dbReference>
<dbReference type="InterPro" id="IPR013324">
    <property type="entry name" value="RNA_pol_sigma_r3/r4-like"/>
</dbReference>
<dbReference type="Gene3D" id="1.10.10.10">
    <property type="entry name" value="Winged helix-like DNA-binding domain superfamily/Winged helix DNA-binding domain"/>
    <property type="match status" value="1"/>
</dbReference>
<keyword evidence="2" id="KW-0805">Transcription regulation</keyword>
<evidence type="ECO:0000256" key="2">
    <source>
        <dbReference type="ARBA" id="ARBA00023015"/>
    </source>
</evidence>
<gene>
    <name evidence="7" type="ORF">ACFPM4_10550</name>
</gene>
<dbReference type="SUPFAM" id="SSF88946">
    <property type="entry name" value="Sigma2 domain of RNA polymerase sigma factors"/>
    <property type="match status" value="1"/>
</dbReference>
<keyword evidence="8" id="KW-1185">Reference proteome</keyword>
<dbReference type="InterPro" id="IPR036388">
    <property type="entry name" value="WH-like_DNA-bd_sf"/>
</dbReference>
<feature type="domain" description="RNA polymerase sigma-70 region 2" evidence="5">
    <location>
        <begin position="25"/>
        <end position="87"/>
    </location>
</feature>
<name>A0ABW0LJV6_9BACI</name>
<organism evidence="7 8">
    <name type="scientific">Lederbergia graminis</name>
    <dbReference type="NCBI Taxonomy" id="735518"/>
    <lineage>
        <taxon>Bacteria</taxon>
        <taxon>Bacillati</taxon>
        <taxon>Bacillota</taxon>
        <taxon>Bacilli</taxon>
        <taxon>Bacillales</taxon>
        <taxon>Bacillaceae</taxon>
        <taxon>Lederbergia</taxon>
    </lineage>
</organism>
<evidence type="ECO:0000256" key="3">
    <source>
        <dbReference type="ARBA" id="ARBA00023082"/>
    </source>
</evidence>
<evidence type="ECO:0000256" key="1">
    <source>
        <dbReference type="ARBA" id="ARBA00010641"/>
    </source>
</evidence>